<dbReference type="EMBL" id="JACRST010000011">
    <property type="protein sequence ID" value="MBC8546901.1"/>
    <property type="molecule type" value="Genomic_DNA"/>
</dbReference>
<sequence length="283" mass="31136">MTIEKTTFDGFDAVEILTSEARLVLVTGCGPRIAFFGRPGGENILYWDRDAVQNGEWKLHGGHRVWITRPYADEAVDAYMGDNEPCEAEISGNTVRVTSPKHPFFQISRGIQVEVLSENEFSVTNFITNEGPMIYSGGVWSPTCINPEGKVISVELGQDDATWDAVTIVIPTKFAGNQCLINDPQVSFTEERMIVVPQGRVSKRCVCAPKGVVSMRWEAQNLCFTKQQIGYRPGGRYPLGGCNVAVFVGADNWMAEMETFGEEQPVAPAATIANQEVWSLTGC</sequence>
<name>A0A926DY13_9FIRM</name>
<keyword evidence="2" id="KW-1185">Reference proteome</keyword>
<evidence type="ECO:0000313" key="2">
    <source>
        <dbReference type="Proteomes" id="UP000653127"/>
    </source>
</evidence>
<dbReference type="Proteomes" id="UP000653127">
    <property type="component" value="Unassembled WGS sequence"/>
</dbReference>
<proteinExistence type="predicted"/>
<reference evidence="1" key="1">
    <citation type="submission" date="2020-08" db="EMBL/GenBank/DDBJ databases">
        <title>Genome public.</title>
        <authorList>
            <person name="Liu C."/>
            <person name="Sun Q."/>
        </authorList>
    </citation>
    <scope>NUCLEOTIDE SEQUENCE</scope>
    <source>
        <strain evidence="1">NSJ-31</strain>
    </source>
</reference>
<organism evidence="1 2">
    <name type="scientific">Ligaoa zhengdingensis</name>
    <dbReference type="NCBI Taxonomy" id="2763658"/>
    <lineage>
        <taxon>Bacteria</taxon>
        <taxon>Bacillati</taxon>
        <taxon>Bacillota</taxon>
        <taxon>Clostridia</taxon>
        <taxon>Eubacteriales</taxon>
        <taxon>Oscillospiraceae</taxon>
        <taxon>Ligaoa</taxon>
    </lineage>
</organism>
<accession>A0A926DY13</accession>
<evidence type="ECO:0000313" key="1">
    <source>
        <dbReference type="EMBL" id="MBC8546901.1"/>
    </source>
</evidence>
<dbReference type="RefSeq" id="WP_249282979.1">
    <property type="nucleotide sequence ID" value="NZ_JACRST010000011.1"/>
</dbReference>
<dbReference type="AlphaFoldDB" id="A0A926DY13"/>
<comment type="caution">
    <text evidence="1">The sequence shown here is derived from an EMBL/GenBank/DDBJ whole genome shotgun (WGS) entry which is preliminary data.</text>
</comment>
<protein>
    <submittedName>
        <fullName evidence="1">Uncharacterized protein</fullName>
    </submittedName>
</protein>
<gene>
    <name evidence="1" type="ORF">H8711_08140</name>
</gene>